<dbReference type="PANTHER" id="PTHR11592">
    <property type="entry name" value="GLUTATHIONE PEROXIDASE"/>
    <property type="match status" value="1"/>
</dbReference>
<evidence type="ECO:0000256" key="8">
    <source>
        <dbReference type="ARBA" id="ARBA00036240"/>
    </source>
</evidence>
<evidence type="ECO:0000256" key="17">
    <source>
        <dbReference type="RuleBase" id="RU000499"/>
    </source>
</evidence>
<evidence type="ECO:0000313" key="18">
    <source>
        <dbReference type="EMBL" id="AAH89675.1"/>
    </source>
</evidence>
<dbReference type="eggNOG" id="KOG1651">
    <property type="taxonomic scope" value="Eukaryota"/>
</dbReference>
<comment type="catalytic activity">
    <reaction evidence="7">
        <text>2 glutathione + H2O2 = glutathione disulfide + 2 H2O</text>
        <dbReference type="Rhea" id="RHEA:16833"/>
        <dbReference type="ChEBI" id="CHEBI:15377"/>
        <dbReference type="ChEBI" id="CHEBI:16240"/>
        <dbReference type="ChEBI" id="CHEBI:57925"/>
        <dbReference type="ChEBI" id="CHEBI:58297"/>
        <dbReference type="EC" id="1.11.1.9"/>
    </reaction>
    <physiologicalReaction direction="left-to-right" evidence="7">
        <dbReference type="Rhea" id="RHEA:16834"/>
    </physiologicalReaction>
</comment>
<comment type="catalytic activity">
    <reaction evidence="6">
        <text>a hydroperoxy polyunsaturated fatty acid + 2 glutathione = a hydroxy polyunsaturated fatty acid + glutathione disulfide + H2O</text>
        <dbReference type="Rhea" id="RHEA:19057"/>
        <dbReference type="ChEBI" id="CHEBI:15377"/>
        <dbReference type="ChEBI" id="CHEBI:57925"/>
        <dbReference type="ChEBI" id="CHEBI:58297"/>
        <dbReference type="ChEBI" id="CHEBI:131871"/>
        <dbReference type="ChEBI" id="CHEBI:134019"/>
        <dbReference type="EC" id="1.11.1.12"/>
    </reaction>
    <physiologicalReaction direction="left-to-right" evidence="6">
        <dbReference type="Rhea" id="RHEA:19058"/>
    </physiologicalReaction>
</comment>
<dbReference type="PROSITE" id="PS51355">
    <property type="entry name" value="GLUTATHIONE_PEROXID_3"/>
    <property type="match status" value="1"/>
</dbReference>
<dbReference type="PaxDb" id="8364-ENSXETP00000013046"/>
<evidence type="ECO:0000256" key="4">
    <source>
        <dbReference type="ARBA" id="ARBA00022559"/>
    </source>
</evidence>
<dbReference type="EMBL" id="BC157770">
    <property type="protein sequence ID" value="AAI57771.1"/>
    <property type="molecule type" value="mRNA"/>
</dbReference>
<accession>Q5FW08</accession>
<comment type="catalytic activity">
    <reaction evidence="10">
        <text>cumene hydroperoxide + 2 glutathione = 2-phenylpropan-2-ol + glutathione disulfide + H2O</text>
        <dbReference type="Rhea" id="RHEA:69651"/>
        <dbReference type="ChEBI" id="CHEBI:15377"/>
        <dbReference type="ChEBI" id="CHEBI:57925"/>
        <dbReference type="ChEBI" id="CHEBI:58297"/>
        <dbReference type="ChEBI" id="CHEBI:78673"/>
        <dbReference type="ChEBI" id="CHEBI:131607"/>
    </reaction>
    <physiologicalReaction direction="left-to-right" evidence="10">
        <dbReference type="Rhea" id="RHEA:69652"/>
    </physiologicalReaction>
</comment>
<sequence length="143" mass="16618">MSRLQSMYGPRGLQVLAFPCNQFGHQENSGNQEILNILKHVRPGGGFEPNFPLFEKVDVNGEKEHPLFTFLKGQLPYPSDDSISLMQDPKSIIWSPVRRNDIAWNFEKFLIARNGVPYKRYGRRFETFNIQQDIEKLLDETCE</sequence>
<dbReference type="GeneID" id="548457"/>
<dbReference type="PANTHER" id="PTHR11592:SF41">
    <property type="entry name" value="GLUTATHIONE PEROXIDASE 1"/>
    <property type="match status" value="1"/>
</dbReference>
<dbReference type="GO" id="GO:0005737">
    <property type="term" value="C:cytoplasm"/>
    <property type="evidence" value="ECO:0007669"/>
    <property type="project" value="UniProtKB-SubCell"/>
</dbReference>
<dbReference type="STRING" id="8364.ENSXETP00000049570"/>
<reference evidence="18" key="1">
    <citation type="submission" date="2005-02" db="EMBL/GenBank/DDBJ databases">
        <authorList>
            <consortium name="NIH - Xenopus Gene Collection (XGC) project"/>
        </authorList>
    </citation>
    <scope>NUCLEOTIDE SEQUENCE [LARGE SCALE MRNA]</scope>
    <source>
        <strain evidence="19">N6</strain>
        <tissue evidence="20">Brain</tissue>
        <tissue evidence="19">Lung</tissue>
        <tissue evidence="18">Whole body</tissue>
    </source>
</reference>
<evidence type="ECO:0000256" key="6">
    <source>
        <dbReference type="ARBA" id="ARBA00035814"/>
    </source>
</evidence>
<dbReference type="PRINTS" id="PR01011">
    <property type="entry name" value="GLUTPROXDASE"/>
</dbReference>
<evidence type="ECO:0000256" key="14">
    <source>
        <dbReference type="ARBA" id="ARBA00043817"/>
    </source>
</evidence>
<dbReference type="EMBL" id="BC121514">
    <property type="protein sequence ID" value="AAI21515.1"/>
    <property type="molecule type" value="mRNA"/>
</dbReference>
<keyword evidence="5 17" id="KW-0560">Oxidoreductase</keyword>
<comment type="catalytic activity">
    <reaction evidence="14">
        <text>(12R)-hydroperoxy-(5Z,8Z,10E,14Z)-eicosatetraenoate + 2 glutathione = (12R)-hydroxy-(5Z,8Z,10E,14Z)-eicosatetraenoate + glutathione disulfide + H2O</text>
        <dbReference type="Rhea" id="RHEA:76691"/>
        <dbReference type="ChEBI" id="CHEBI:15377"/>
        <dbReference type="ChEBI" id="CHEBI:57925"/>
        <dbReference type="ChEBI" id="CHEBI:58297"/>
        <dbReference type="ChEBI" id="CHEBI:75230"/>
        <dbReference type="ChEBI" id="CHEBI:83343"/>
    </reaction>
    <physiologicalReaction direction="left-to-right" evidence="14">
        <dbReference type="Rhea" id="RHEA:76692"/>
    </physiologicalReaction>
</comment>
<comment type="catalytic activity">
    <reaction evidence="13">
        <text>(15S)-hydroperoxy-(5Z,8Z,11Z,13E)-eicosatetraenoate + 2 glutathione = (15S)-hydroxy-(5Z,8Z,11Z,13E)-eicosatetraenoate + glutathione disulfide + H2O</text>
        <dbReference type="Rhea" id="RHEA:76695"/>
        <dbReference type="ChEBI" id="CHEBI:15377"/>
        <dbReference type="ChEBI" id="CHEBI:57409"/>
        <dbReference type="ChEBI" id="CHEBI:57446"/>
        <dbReference type="ChEBI" id="CHEBI:57925"/>
        <dbReference type="ChEBI" id="CHEBI:58297"/>
    </reaction>
    <physiologicalReaction direction="left-to-right" evidence="13">
        <dbReference type="Rhea" id="RHEA:76696"/>
    </physiologicalReaction>
</comment>
<dbReference type="InterPro" id="IPR000889">
    <property type="entry name" value="Glutathione_peroxidase"/>
</dbReference>
<comment type="catalytic activity">
    <reaction evidence="16">
        <text>tert-butyl hydroperoxide + 2 glutathione = tert-butanol + glutathione disulfide + H2O</text>
        <dbReference type="Rhea" id="RHEA:69412"/>
        <dbReference type="ChEBI" id="CHEBI:15377"/>
        <dbReference type="ChEBI" id="CHEBI:45895"/>
        <dbReference type="ChEBI" id="CHEBI:57925"/>
        <dbReference type="ChEBI" id="CHEBI:58297"/>
        <dbReference type="ChEBI" id="CHEBI:64090"/>
    </reaction>
    <physiologicalReaction direction="left-to-right" evidence="16">
        <dbReference type="Rhea" id="RHEA:69413"/>
    </physiologicalReaction>
</comment>
<evidence type="ECO:0000256" key="15">
    <source>
        <dbReference type="ARBA" id="ARBA00046108"/>
    </source>
</evidence>
<dbReference type="HOGENOM" id="CLU_029507_2_0_1"/>
<dbReference type="EMBL" id="CR760260">
    <property type="protein sequence ID" value="CAJ83057.1"/>
    <property type="molecule type" value="mRNA"/>
</dbReference>
<gene>
    <name evidence="18 22" type="primary">gpx1</name>
    <name evidence="21" type="ORF">TNeu078a18.1-001</name>
</gene>
<evidence type="ECO:0000256" key="3">
    <source>
        <dbReference type="ARBA" id="ARBA00022490"/>
    </source>
</evidence>
<name>Q5FW08_XENTR</name>
<evidence type="ECO:0000313" key="22">
    <source>
        <dbReference type="Ensembl" id="ENSXETP00000109307"/>
    </source>
</evidence>
<evidence type="ECO:0000256" key="11">
    <source>
        <dbReference type="ARBA" id="ARBA00038541"/>
    </source>
</evidence>
<accession>F7EHY5</accession>
<evidence type="ECO:0000313" key="23">
    <source>
        <dbReference type="Proteomes" id="UP000008143"/>
    </source>
</evidence>
<comment type="function">
    <text evidence="15">Catalyzes the reduction of hydroperoxides in a glutathione-dependent manner thus regulating cellular redox homeostasis. Can reduce small soluble hydroperoxides such as H2O2, cumene hydroperoxide and tert-butyl hydroperoxide, as well as several fatty acid-derived hydroperoxides. Cannot reduce phosphatidycholine hydroperoxide.</text>
</comment>
<organism evidence="18">
    <name type="scientific">Xenopus tropicalis</name>
    <name type="common">Western clawed frog</name>
    <name type="synonym">Silurana tropicalis</name>
    <dbReference type="NCBI Taxonomy" id="8364"/>
    <lineage>
        <taxon>Eukaryota</taxon>
        <taxon>Metazoa</taxon>
        <taxon>Chordata</taxon>
        <taxon>Craniata</taxon>
        <taxon>Vertebrata</taxon>
        <taxon>Euteleostomi</taxon>
        <taxon>Amphibia</taxon>
        <taxon>Batrachia</taxon>
        <taxon>Anura</taxon>
        <taxon>Pipoidea</taxon>
        <taxon>Pipidae</taxon>
        <taxon>Xenopodinae</taxon>
        <taxon>Xenopus</taxon>
        <taxon>Silurana</taxon>
    </lineage>
</organism>
<evidence type="ECO:0000256" key="2">
    <source>
        <dbReference type="ARBA" id="ARBA00006926"/>
    </source>
</evidence>
<dbReference type="AlphaFoldDB" id="Q5FW08"/>
<dbReference type="ExpressionAtlas" id="Q5FW08">
    <property type="expression patterns" value="baseline"/>
</dbReference>
<dbReference type="OrthoDB" id="446890at2759"/>
<dbReference type="Ensembl" id="ENSXETT00000121127">
    <property type="protein sequence ID" value="ENSXETP00000109307"/>
    <property type="gene ID" value="ENSXETG00000005933"/>
</dbReference>
<dbReference type="FunFam" id="3.40.30.10:FF:000151">
    <property type="entry name" value="Glutathione peroxidase"/>
    <property type="match status" value="1"/>
</dbReference>
<evidence type="ECO:0000256" key="9">
    <source>
        <dbReference type="ARBA" id="ARBA00036482"/>
    </source>
</evidence>
<dbReference type="KEGG" id="xtr:548457"/>
<evidence type="ECO:0000256" key="12">
    <source>
        <dbReference type="ARBA" id="ARBA00043664"/>
    </source>
</evidence>
<dbReference type="InterPro" id="IPR029760">
    <property type="entry name" value="GPX_CS"/>
</dbReference>
<comment type="catalytic activity">
    <reaction evidence="9">
        <text>(12S)-hydroperoxy-(5Z,8Z,10E,14Z)-eicosatetraenoate + 2 glutathione = (12S)-hydroxy-(5Z,8Z,10E,14Z)-eicosatetraenoate + glutathione disulfide + H2O</text>
        <dbReference type="Rhea" id="RHEA:50708"/>
        <dbReference type="ChEBI" id="CHEBI:15377"/>
        <dbReference type="ChEBI" id="CHEBI:57444"/>
        <dbReference type="ChEBI" id="CHEBI:57925"/>
        <dbReference type="ChEBI" id="CHEBI:58297"/>
        <dbReference type="ChEBI" id="CHEBI:90680"/>
    </reaction>
    <physiologicalReaction direction="left-to-right" evidence="9">
        <dbReference type="Rhea" id="RHEA:50709"/>
    </physiologicalReaction>
</comment>
<dbReference type="GO" id="GO:0047066">
    <property type="term" value="F:phospholipid-hydroperoxide glutathione peroxidase activity"/>
    <property type="evidence" value="ECO:0007669"/>
    <property type="project" value="UniProtKB-EC"/>
</dbReference>
<proteinExistence type="evidence at transcript level"/>
<evidence type="ECO:0000313" key="21">
    <source>
        <dbReference type="EMBL" id="CAJ83057.1"/>
    </source>
</evidence>
<dbReference type="GO" id="GO:0004602">
    <property type="term" value="F:glutathione peroxidase activity"/>
    <property type="evidence" value="ECO:0007669"/>
    <property type="project" value="UniProtKB-EC"/>
</dbReference>
<protein>
    <recommendedName>
        <fullName evidence="17">Glutathione peroxidase</fullName>
    </recommendedName>
</protein>
<evidence type="ECO:0000256" key="7">
    <source>
        <dbReference type="ARBA" id="ARBA00036108"/>
    </source>
</evidence>
<reference evidence="22" key="4">
    <citation type="submission" date="2021-03" db="UniProtKB">
        <authorList>
            <consortium name="Ensembl"/>
        </authorList>
    </citation>
    <scope>IDENTIFICATION</scope>
</reference>
<dbReference type="Proteomes" id="UP000008143">
    <property type="component" value="Chromosome 4"/>
</dbReference>
<dbReference type="CTD" id="2876"/>
<dbReference type="Xenbase" id="XB-GENE-922630">
    <property type="gene designation" value="gpx1"/>
</dbReference>
<dbReference type="Pfam" id="PF00255">
    <property type="entry name" value="GSHPx"/>
    <property type="match status" value="1"/>
</dbReference>
<dbReference type="SUPFAM" id="SSF52833">
    <property type="entry name" value="Thioredoxin-like"/>
    <property type="match status" value="1"/>
</dbReference>
<keyword evidence="3" id="KW-0963">Cytoplasm</keyword>
<comment type="similarity">
    <text evidence="2 17">Belongs to the glutathione peroxidase family.</text>
</comment>
<comment type="subunit">
    <text evidence="11">Homotetramer. Interacts with MIEN1.</text>
</comment>
<dbReference type="DNASU" id="548457"/>
<evidence type="ECO:0000256" key="13">
    <source>
        <dbReference type="ARBA" id="ARBA00043784"/>
    </source>
</evidence>
<comment type="catalytic activity">
    <reaction evidence="12">
        <text>(5S)-hydroperoxy-(6E,8Z,11Z,14Z)-eicosatetraenoate + 2 glutathione = (5S)-hydroxy-(6E,8Z,11Z,14Z)-eicosatetraenoate + glutathione disulfide + H2O</text>
        <dbReference type="Rhea" id="RHEA:48620"/>
        <dbReference type="ChEBI" id="CHEBI:15377"/>
        <dbReference type="ChEBI" id="CHEBI:57450"/>
        <dbReference type="ChEBI" id="CHEBI:57925"/>
        <dbReference type="ChEBI" id="CHEBI:58297"/>
        <dbReference type="ChEBI" id="CHEBI:90632"/>
    </reaction>
    <physiologicalReaction direction="left-to-right" evidence="12">
        <dbReference type="Rhea" id="RHEA:48621"/>
    </physiologicalReaction>
</comment>
<dbReference type="GeneTree" id="ENSGT00940000156150"/>
<evidence type="ECO:0000256" key="5">
    <source>
        <dbReference type="ARBA" id="ARBA00023002"/>
    </source>
</evidence>
<reference evidence="21" key="2">
    <citation type="submission" date="2006-10" db="EMBL/GenBank/DDBJ databases">
        <authorList>
            <person name="Amaya E."/>
            <person name="Ashurst J.L."/>
            <person name="Bonfield J.K."/>
            <person name="Croning M.D.R."/>
            <person name="Chen C-K."/>
            <person name="Davies R.M."/>
            <person name="Francis M.D."/>
            <person name="Garrett N."/>
            <person name="Gilchrist M.J."/>
            <person name="Grafham D.V."/>
            <person name="McLaren S.R."/>
            <person name="Papalopulu N."/>
            <person name="Rogers J."/>
            <person name="Smith J.C."/>
            <person name="Taylor R.G."/>
            <person name="Voigt J."/>
            <person name="Zorn A.M."/>
        </authorList>
    </citation>
    <scope>NUCLEOTIDE SEQUENCE</scope>
</reference>
<dbReference type="Gene3D" id="3.40.30.10">
    <property type="entry name" value="Glutaredoxin"/>
    <property type="match status" value="1"/>
</dbReference>
<dbReference type="InterPro" id="IPR036249">
    <property type="entry name" value="Thioredoxin-like_sf"/>
</dbReference>
<evidence type="ECO:0000313" key="19">
    <source>
        <dbReference type="EMBL" id="AAI21515.1"/>
    </source>
</evidence>
<keyword evidence="23" id="KW-1185">Reference proteome</keyword>
<dbReference type="RefSeq" id="NP_001015740.2">
    <property type="nucleotide sequence ID" value="NM_001015740.3"/>
</dbReference>
<keyword evidence="4 17" id="KW-0575">Peroxidase</keyword>
<dbReference type="EMBL" id="BC089675">
    <property type="protein sequence ID" value="AAH89675.1"/>
    <property type="molecule type" value="mRNA"/>
</dbReference>
<dbReference type="PIRSF" id="PIRSF000303">
    <property type="entry name" value="Glutathion_perox"/>
    <property type="match status" value="1"/>
</dbReference>
<dbReference type="PeroxiBase" id="5393">
    <property type="entry name" value="XtGPx01"/>
</dbReference>
<dbReference type="GO" id="GO:0006979">
    <property type="term" value="P:response to oxidative stress"/>
    <property type="evidence" value="ECO:0007669"/>
    <property type="project" value="InterPro"/>
</dbReference>
<evidence type="ECO:0000313" key="20">
    <source>
        <dbReference type="EMBL" id="AAI57771.1"/>
    </source>
</evidence>
<reference evidence="22 23" key="3">
    <citation type="journal article" date="2010" name="Science">
        <title>The genome of the Western clawed frog Xenopus tropicalis.</title>
        <authorList>
            <person name="Hellsten U."/>
            <person name="Harland R.M."/>
            <person name="Gilchrist M.J."/>
            <person name="Hendrix D."/>
            <person name="Jurka J."/>
            <person name="Kapitonov V."/>
            <person name="Ovcharenko I."/>
            <person name="Putnam N.H."/>
            <person name="Shu S."/>
            <person name="Taher L."/>
            <person name="Blitz I.L."/>
            <person name="Blumberg B."/>
            <person name="Dichmann D.S."/>
            <person name="Dubchak I."/>
            <person name="Amaya E."/>
            <person name="Detter J.C."/>
            <person name="Fletcher R."/>
            <person name="Gerhard D.S."/>
            <person name="Goodstein D."/>
            <person name="Graves T."/>
            <person name="Grigoriev I.V."/>
            <person name="Grimwood J."/>
            <person name="Kawashima T."/>
            <person name="Lindquist E."/>
            <person name="Lucas S.M."/>
            <person name="Mead P.E."/>
            <person name="Mitros T."/>
            <person name="Ogino H."/>
            <person name="Ohta Y."/>
            <person name="Poliakov A.V."/>
            <person name="Pollet N."/>
            <person name="Robert J."/>
            <person name="Salamov A."/>
            <person name="Sater A.K."/>
            <person name="Schmutz J."/>
            <person name="Terry A."/>
            <person name="Vize P.D."/>
            <person name="Warren W.C."/>
            <person name="Wells D."/>
            <person name="Wills A."/>
            <person name="Wilson R.K."/>
            <person name="Zimmerman L.B."/>
            <person name="Zorn A.M."/>
            <person name="Grainger R."/>
            <person name="Grammer T."/>
            <person name="Khokha M.K."/>
            <person name="Richardson P.M."/>
            <person name="Rokhsar D.S."/>
        </authorList>
    </citation>
    <scope>NUCLEOTIDE SEQUENCE [LARGE SCALE GENOMIC DNA]</scope>
    <source>
        <strain evidence="22 23">Nigerian</strain>
    </source>
</reference>
<dbReference type="Bgee" id="ENSXETG00000005933">
    <property type="expression patterns" value="Expressed in skeletal muscle tissue and 17 other cell types or tissues"/>
</dbReference>
<evidence type="ECO:0000256" key="16">
    <source>
        <dbReference type="ARBA" id="ARBA00049530"/>
    </source>
</evidence>
<comment type="catalytic activity">
    <reaction evidence="8">
        <text>(13S)-hydroperoxy-(9Z,11E)-octadecadienoate + 2 glutathione = (13S)-hydroxy-(9Z,11E)-octadecadienoate + glutathione disulfide + H2O</text>
        <dbReference type="Rhea" id="RHEA:48888"/>
        <dbReference type="ChEBI" id="CHEBI:15377"/>
        <dbReference type="ChEBI" id="CHEBI:57466"/>
        <dbReference type="ChEBI" id="CHEBI:57925"/>
        <dbReference type="ChEBI" id="CHEBI:58297"/>
        <dbReference type="ChEBI" id="CHEBI:90850"/>
    </reaction>
    <physiologicalReaction direction="left-to-right" evidence="8">
        <dbReference type="Rhea" id="RHEA:48889"/>
    </physiologicalReaction>
</comment>
<dbReference type="PROSITE" id="PS00763">
    <property type="entry name" value="GLUTATHIONE_PEROXID_2"/>
    <property type="match status" value="1"/>
</dbReference>
<evidence type="ECO:0000256" key="10">
    <source>
        <dbReference type="ARBA" id="ARBA00036755"/>
    </source>
</evidence>
<evidence type="ECO:0000256" key="1">
    <source>
        <dbReference type="ARBA" id="ARBA00004496"/>
    </source>
</evidence>
<comment type="subcellular location">
    <subcellularLocation>
        <location evidence="1">Cytoplasm</location>
    </subcellularLocation>
</comment>